<keyword evidence="5 7" id="KW-1133">Transmembrane helix</keyword>
<evidence type="ECO:0000256" key="5">
    <source>
        <dbReference type="ARBA" id="ARBA00022989"/>
    </source>
</evidence>
<feature type="transmembrane region" description="Helical" evidence="7">
    <location>
        <begin position="347"/>
        <end position="366"/>
    </location>
</feature>
<feature type="transmembrane region" description="Helical" evidence="7">
    <location>
        <begin position="167"/>
        <end position="186"/>
    </location>
</feature>
<feature type="transmembrane region" description="Helical" evidence="7">
    <location>
        <begin position="198"/>
        <end position="216"/>
    </location>
</feature>
<dbReference type="EMBL" id="AYZL01000008">
    <property type="protein sequence ID" value="KRN04646.1"/>
    <property type="molecule type" value="Genomic_DNA"/>
</dbReference>
<dbReference type="AlphaFoldDB" id="A0A0R2DLV4"/>
<keyword evidence="3" id="KW-1003">Cell membrane</keyword>
<comment type="subcellular location">
    <subcellularLocation>
        <location evidence="1">Cell membrane</location>
        <topology evidence="1">Multi-pass membrane protein</topology>
    </subcellularLocation>
</comment>
<dbReference type="SUPFAM" id="SSF103473">
    <property type="entry name" value="MFS general substrate transporter"/>
    <property type="match status" value="1"/>
</dbReference>
<evidence type="ECO:0000259" key="8">
    <source>
        <dbReference type="PROSITE" id="PS50850"/>
    </source>
</evidence>
<dbReference type="STRING" id="1423744.FC86_GL000094"/>
<evidence type="ECO:0000256" key="6">
    <source>
        <dbReference type="ARBA" id="ARBA00023136"/>
    </source>
</evidence>
<reference evidence="9 10" key="1">
    <citation type="journal article" date="2015" name="Genome Announc.">
        <title>Expanding the biotechnology potential of lactobacilli through comparative genomics of 213 strains and associated genera.</title>
        <authorList>
            <person name="Sun Z."/>
            <person name="Harris H.M."/>
            <person name="McCann A."/>
            <person name="Guo C."/>
            <person name="Argimon S."/>
            <person name="Zhang W."/>
            <person name="Yang X."/>
            <person name="Jeffery I.B."/>
            <person name="Cooney J.C."/>
            <person name="Kagawa T.F."/>
            <person name="Liu W."/>
            <person name="Song Y."/>
            <person name="Salvetti E."/>
            <person name="Wrobel A."/>
            <person name="Rasinkangas P."/>
            <person name="Parkhill J."/>
            <person name="Rea M.C."/>
            <person name="O'Sullivan O."/>
            <person name="Ritari J."/>
            <person name="Douillard F.P."/>
            <person name="Paul Ross R."/>
            <person name="Yang R."/>
            <person name="Briner A.E."/>
            <person name="Felis G.E."/>
            <person name="de Vos W.M."/>
            <person name="Barrangou R."/>
            <person name="Klaenhammer T.R."/>
            <person name="Caufield P.W."/>
            <person name="Cui Y."/>
            <person name="Zhang H."/>
            <person name="O'Toole P.W."/>
        </authorList>
    </citation>
    <scope>NUCLEOTIDE SEQUENCE [LARGE SCALE GENOMIC DNA]</scope>
    <source>
        <strain evidence="9 10">DSM 23037</strain>
    </source>
</reference>
<dbReference type="InterPro" id="IPR036259">
    <property type="entry name" value="MFS_trans_sf"/>
</dbReference>
<comment type="caution">
    <text evidence="9">The sequence shown here is derived from an EMBL/GenBank/DDBJ whole genome shotgun (WGS) entry which is preliminary data.</text>
</comment>
<dbReference type="InterPro" id="IPR020846">
    <property type="entry name" value="MFS_dom"/>
</dbReference>
<dbReference type="InterPro" id="IPR011701">
    <property type="entry name" value="MFS"/>
</dbReference>
<dbReference type="Proteomes" id="UP000051378">
    <property type="component" value="Unassembled WGS sequence"/>
</dbReference>
<dbReference type="Pfam" id="PF07690">
    <property type="entry name" value="MFS_1"/>
    <property type="match status" value="1"/>
</dbReference>
<gene>
    <name evidence="9" type="ORF">FC86_GL000094</name>
</gene>
<dbReference type="PANTHER" id="PTHR42718:SF46">
    <property type="entry name" value="BLR6921 PROTEIN"/>
    <property type="match status" value="1"/>
</dbReference>
<proteinExistence type="predicted"/>
<dbReference type="GO" id="GO:0005886">
    <property type="term" value="C:plasma membrane"/>
    <property type="evidence" value="ECO:0007669"/>
    <property type="project" value="UniProtKB-SubCell"/>
</dbReference>
<feature type="transmembrane region" description="Helical" evidence="7">
    <location>
        <begin position="323"/>
        <end position="341"/>
    </location>
</feature>
<protein>
    <recommendedName>
        <fullName evidence="8">Major facilitator superfamily (MFS) profile domain-containing protein</fullName>
    </recommendedName>
</protein>
<evidence type="ECO:0000313" key="10">
    <source>
        <dbReference type="Proteomes" id="UP000051378"/>
    </source>
</evidence>
<organism evidence="9 10">
    <name type="scientific">Holzapfeliella floricola DSM 23037 = JCM 16512</name>
    <dbReference type="NCBI Taxonomy" id="1423744"/>
    <lineage>
        <taxon>Bacteria</taxon>
        <taxon>Bacillati</taxon>
        <taxon>Bacillota</taxon>
        <taxon>Bacilli</taxon>
        <taxon>Lactobacillales</taxon>
        <taxon>Lactobacillaceae</taxon>
        <taxon>Holzapfeliella</taxon>
    </lineage>
</organism>
<feature type="transmembrane region" description="Helical" evidence="7">
    <location>
        <begin position="387"/>
        <end position="408"/>
    </location>
</feature>
<evidence type="ECO:0000256" key="1">
    <source>
        <dbReference type="ARBA" id="ARBA00004651"/>
    </source>
</evidence>
<keyword evidence="6 7" id="KW-0472">Membrane</keyword>
<feature type="transmembrane region" description="Helical" evidence="7">
    <location>
        <begin position="76"/>
        <end position="94"/>
    </location>
</feature>
<feature type="transmembrane region" description="Helical" evidence="7">
    <location>
        <begin position="222"/>
        <end position="237"/>
    </location>
</feature>
<evidence type="ECO:0000256" key="2">
    <source>
        <dbReference type="ARBA" id="ARBA00022448"/>
    </source>
</evidence>
<feature type="transmembrane region" description="Helical" evidence="7">
    <location>
        <begin position="258"/>
        <end position="278"/>
    </location>
</feature>
<feature type="transmembrane region" description="Helical" evidence="7">
    <location>
        <begin position="46"/>
        <end position="64"/>
    </location>
</feature>
<evidence type="ECO:0000256" key="4">
    <source>
        <dbReference type="ARBA" id="ARBA00022692"/>
    </source>
</evidence>
<name>A0A0R2DLV4_9LACO</name>
<keyword evidence="10" id="KW-1185">Reference proteome</keyword>
<feature type="domain" description="Major facilitator superfamily (MFS) profile" evidence="8">
    <location>
        <begin position="11"/>
        <end position="444"/>
    </location>
</feature>
<dbReference type="GO" id="GO:0022857">
    <property type="term" value="F:transmembrane transporter activity"/>
    <property type="evidence" value="ECO:0007669"/>
    <property type="project" value="InterPro"/>
</dbReference>
<evidence type="ECO:0000256" key="3">
    <source>
        <dbReference type="ARBA" id="ARBA00022475"/>
    </source>
</evidence>
<feature type="transmembrane region" description="Helical" evidence="7">
    <location>
        <begin position="136"/>
        <end position="161"/>
    </location>
</feature>
<dbReference type="PROSITE" id="PS50850">
    <property type="entry name" value="MFS"/>
    <property type="match status" value="1"/>
</dbReference>
<feature type="transmembrane region" description="Helical" evidence="7">
    <location>
        <begin position="12"/>
        <end position="34"/>
    </location>
</feature>
<evidence type="ECO:0000313" key="9">
    <source>
        <dbReference type="EMBL" id="KRN04646.1"/>
    </source>
</evidence>
<keyword evidence="2" id="KW-0813">Transport</keyword>
<dbReference type="PANTHER" id="PTHR42718">
    <property type="entry name" value="MAJOR FACILITATOR SUPERFAMILY MULTIDRUG TRANSPORTER MFSC"/>
    <property type="match status" value="1"/>
</dbReference>
<evidence type="ECO:0000256" key="7">
    <source>
        <dbReference type="SAM" id="Phobius"/>
    </source>
</evidence>
<feature type="transmembrane region" description="Helical" evidence="7">
    <location>
        <begin position="290"/>
        <end position="311"/>
    </location>
</feature>
<feature type="transmembrane region" description="Helical" evidence="7">
    <location>
        <begin position="106"/>
        <end position="124"/>
    </location>
</feature>
<accession>A0A0R2DLV4</accession>
<dbReference type="CDD" id="cd17321">
    <property type="entry name" value="MFS_MMR_MDR_like"/>
    <property type="match status" value="1"/>
</dbReference>
<dbReference type="Gene3D" id="1.20.1250.20">
    <property type="entry name" value="MFS general substrate transporter like domains"/>
    <property type="match status" value="1"/>
</dbReference>
<feature type="transmembrane region" description="Helical" evidence="7">
    <location>
        <begin position="420"/>
        <end position="441"/>
    </location>
</feature>
<keyword evidence="4 7" id="KW-0812">Transmembrane</keyword>
<sequence length="451" mass="48836">MTEMKRNKTLILLVILVSYFMILLDNSIIFTGTVKIAEELHLTPIMLSWVNNAYALTFGGLLLVGGRLGDSLNRKVAFSMGLIIFGLGSLLVAISTTDIMMILSRAFQGVGSAILAPTTLSLLMENFEGNERTRAISAYGATAGIGASLGLVIGGLFASLLSWRDGFLINVPIAMVMLILTAIYVPSSQVHQKQSLDILGSIYSFVMMLSLIYGIVGENARWISILLFVIMLVLFIKRERNFKNPLVPLNLFTNKERLGAYIARFFYMGGMLSLWFLTPQMMQTNLGFTPLQAGIGFFPLTIVNFLVALTVSKLTHKFGNEKLLVVGIFITMVGVSGLILFSPSLGYLLGIALPMILMGVGQGLTLSPLTVSGVAEVNQQESGAASGLVNVFHQIGGSFGVSFISIISQNITDSLKSYHIAMIVTTTLIAIALVAVIILIYSKNLKIIKGR</sequence>
<dbReference type="Gene3D" id="1.20.1720.10">
    <property type="entry name" value="Multidrug resistance protein D"/>
    <property type="match status" value="1"/>
</dbReference>
<dbReference type="PATRIC" id="fig|1423744.4.peg.97"/>